<evidence type="ECO:0000256" key="1">
    <source>
        <dbReference type="SAM" id="Coils"/>
    </source>
</evidence>
<sequence length="195" mass="22839">MKYFILLLFSTISLAQKIFKDEQFNFSIQEPVNWIKAEKNESINNFKEKINLSEEKIDYLIEKSKGKIEIVTFYKYPINSVNGVIPTIKVNLHKNPTKSINSFKMMIEKSIEHIKTIYFDLKLTNKLEVTKLNGKDCVCFESIYSIPVNDGTIEIKTICYSVPVGKYYFNITFMEPMSEDNQQMFKELINSIRIL</sequence>
<protein>
    <recommendedName>
        <fullName evidence="4">PsbP C-terminal domain-containing protein</fullName>
    </recommendedName>
</protein>
<dbReference type="KEGG" id="fin:KQS_06070"/>
<dbReference type="PATRIC" id="fig|1094466.5.peg.1193"/>
<gene>
    <name evidence="2" type="ordered locus">KQS_06070</name>
</gene>
<dbReference type="eggNOG" id="ENOG5030YQY">
    <property type="taxonomic scope" value="Bacteria"/>
</dbReference>
<dbReference type="EMBL" id="HE774682">
    <property type="protein sequence ID" value="CCG53178.1"/>
    <property type="molecule type" value="Genomic_DNA"/>
</dbReference>
<organism evidence="2 3">
    <name type="scientific">Flavobacterium indicum (strain DSM 17447 / CIP 109464 / GPTSA100-9)</name>
    <dbReference type="NCBI Taxonomy" id="1094466"/>
    <lineage>
        <taxon>Bacteria</taxon>
        <taxon>Pseudomonadati</taxon>
        <taxon>Bacteroidota</taxon>
        <taxon>Flavobacteriia</taxon>
        <taxon>Flavobacteriales</taxon>
        <taxon>Flavobacteriaceae</taxon>
        <taxon>Flavobacterium</taxon>
    </lineage>
</organism>
<reference evidence="3" key="2">
    <citation type="submission" date="2012-03" db="EMBL/GenBank/DDBJ databases">
        <title>Complete genome sequence of Flavobacterium indicum GPTSA100-9T, isolated from warm spring water.</title>
        <authorList>
            <person name="Barbier P."/>
            <person name="Houel A."/>
            <person name="Loux V."/>
            <person name="Poulain J."/>
            <person name="Bernardet J.-F."/>
            <person name="Touchon M."/>
            <person name="Duchaud E."/>
        </authorList>
    </citation>
    <scope>NUCLEOTIDE SEQUENCE [LARGE SCALE GENOMIC DNA]</scope>
    <source>
        <strain evidence="3">DSM 17447 / CIP 109464 / GPTSA100-9</strain>
    </source>
</reference>
<feature type="coiled-coil region" evidence="1">
    <location>
        <begin position="36"/>
        <end position="63"/>
    </location>
</feature>
<keyword evidence="3" id="KW-1185">Reference proteome</keyword>
<dbReference type="Proteomes" id="UP000007599">
    <property type="component" value="Chromosome I"/>
</dbReference>
<evidence type="ECO:0000313" key="3">
    <source>
        <dbReference type="Proteomes" id="UP000007599"/>
    </source>
</evidence>
<accession>H8XPA4</accession>
<dbReference type="OrthoDB" id="1360312at2"/>
<proteinExistence type="predicted"/>
<name>H8XPA4_FLAIG</name>
<evidence type="ECO:0000313" key="2">
    <source>
        <dbReference type="EMBL" id="CCG53178.1"/>
    </source>
</evidence>
<dbReference type="AlphaFoldDB" id="H8XPA4"/>
<reference evidence="2 3" key="1">
    <citation type="journal article" date="2012" name="J. Bacteriol.">
        <title>Complete Genome Sequence of Flavobacterium indicum GPSTA100-9T, Isolated from Warm Spring Water.</title>
        <authorList>
            <person name="Barbier P."/>
            <person name="Houel A."/>
            <person name="Loux V."/>
            <person name="Poulain J."/>
            <person name="Bernardet J.F."/>
            <person name="Touchon M."/>
            <person name="Duchaud E."/>
        </authorList>
    </citation>
    <scope>NUCLEOTIDE SEQUENCE [LARGE SCALE GENOMIC DNA]</scope>
    <source>
        <strain evidence="3">DSM 17447 / CIP 109464 / GPTSA100-9</strain>
    </source>
</reference>
<keyword evidence="1" id="KW-0175">Coiled coil</keyword>
<dbReference type="HOGENOM" id="CLU_1394527_0_0_10"/>
<dbReference type="RefSeq" id="WP_014388304.1">
    <property type="nucleotide sequence ID" value="NC_017025.1"/>
</dbReference>
<evidence type="ECO:0008006" key="4">
    <source>
        <dbReference type="Google" id="ProtNLM"/>
    </source>
</evidence>